<organism evidence="2">
    <name type="scientific">Helicotheca tamesis</name>
    <dbReference type="NCBI Taxonomy" id="374047"/>
    <lineage>
        <taxon>Eukaryota</taxon>
        <taxon>Sar</taxon>
        <taxon>Stramenopiles</taxon>
        <taxon>Ochrophyta</taxon>
        <taxon>Bacillariophyta</taxon>
        <taxon>Mediophyceae</taxon>
        <taxon>Lithodesmiophycidae</taxon>
        <taxon>Lithodesmiales</taxon>
        <taxon>Lithodesmiaceae</taxon>
        <taxon>Helicotheca</taxon>
    </lineage>
</organism>
<feature type="compositionally biased region" description="Polar residues" evidence="1">
    <location>
        <begin position="1"/>
        <end position="27"/>
    </location>
</feature>
<proteinExistence type="predicted"/>
<protein>
    <submittedName>
        <fullName evidence="2">Uncharacterized protein</fullName>
    </submittedName>
</protein>
<accession>A0A7S2H0B3</accession>
<dbReference type="AlphaFoldDB" id="A0A7S2H0B3"/>
<name>A0A7S2H0B3_9STRA</name>
<reference evidence="2" key="1">
    <citation type="submission" date="2021-01" db="EMBL/GenBank/DDBJ databases">
        <authorList>
            <person name="Corre E."/>
            <person name="Pelletier E."/>
            <person name="Niang G."/>
            <person name="Scheremetjew M."/>
            <person name="Finn R."/>
            <person name="Kale V."/>
            <person name="Holt S."/>
            <person name="Cochrane G."/>
            <person name="Meng A."/>
            <person name="Brown T."/>
            <person name="Cohen L."/>
        </authorList>
    </citation>
    <scope>NUCLEOTIDE SEQUENCE</scope>
    <source>
        <strain evidence="2">CCMP826</strain>
    </source>
</reference>
<sequence length="142" mass="15064">MMKGNTPNKTHVTTMNGNMMYNPRSNPSMPPPELGDSPPRDAARTSSSEASHDFILSSRDSFDDGVATDSADSSSKELANITDSFAPAAAALPPPCWPLTNDNDVDVALLGTVNPVTQLCLINPSTTNNPTMTERMVVLIGD</sequence>
<evidence type="ECO:0000256" key="1">
    <source>
        <dbReference type="SAM" id="MobiDB-lite"/>
    </source>
</evidence>
<dbReference type="EMBL" id="HBGV01004407">
    <property type="protein sequence ID" value="CAD9476792.1"/>
    <property type="molecule type" value="Transcribed_RNA"/>
</dbReference>
<evidence type="ECO:0000313" key="2">
    <source>
        <dbReference type="EMBL" id="CAD9476792.1"/>
    </source>
</evidence>
<gene>
    <name evidence="2" type="ORF">HTAM1171_LOCUS2666</name>
</gene>
<feature type="region of interest" description="Disordered" evidence="1">
    <location>
        <begin position="1"/>
        <end position="76"/>
    </location>
</feature>